<dbReference type="InterPro" id="IPR052739">
    <property type="entry name" value="FAAH2"/>
</dbReference>
<dbReference type="Proteomes" id="UP001595528">
    <property type="component" value="Unassembled WGS sequence"/>
</dbReference>
<dbReference type="NCBIfam" id="NF004816">
    <property type="entry name" value="PRK06170.1"/>
    <property type="match status" value="1"/>
</dbReference>
<dbReference type="PANTHER" id="PTHR43372">
    <property type="entry name" value="FATTY-ACID AMIDE HYDROLASE"/>
    <property type="match status" value="1"/>
</dbReference>
<accession>A0ABV7L590</accession>
<proteinExistence type="predicted"/>
<keyword evidence="3" id="KW-1185">Reference proteome</keyword>
<protein>
    <submittedName>
        <fullName evidence="2">Amidase</fullName>
        <ecNumber evidence="2">3.5.1.4</ecNumber>
    </submittedName>
</protein>
<dbReference type="InterPro" id="IPR036928">
    <property type="entry name" value="AS_sf"/>
</dbReference>
<evidence type="ECO:0000259" key="1">
    <source>
        <dbReference type="Pfam" id="PF01425"/>
    </source>
</evidence>
<organism evidence="2 3">
    <name type="scientific">Marinibaculum pumilum</name>
    <dbReference type="NCBI Taxonomy" id="1766165"/>
    <lineage>
        <taxon>Bacteria</taxon>
        <taxon>Pseudomonadati</taxon>
        <taxon>Pseudomonadota</taxon>
        <taxon>Alphaproteobacteria</taxon>
        <taxon>Rhodospirillales</taxon>
        <taxon>Rhodospirillaceae</taxon>
        <taxon>Marinibaculum</taxon>
    </lineage>
</organism>
<evidence type="ECO:0000313" key="3">
    <source>
        <dbReference type="Proteomes" id="UP001595528"/>
    </source>
</evidence>
<dbReference type="EC" id="3.5.1.4" evidence="2"/>
<comment type="caution">
    <text evidence="2">The sequence shown here is derived from an EMBL/GenBank/DDBJ whole genome shotgun (WGS) entry which is preliminary data.</text>
</comment>
<name>A0ABV7L590_9PROT</name>
<evidence type="ECO:0000313" key="2">
    <source>
        <dbReference type="EMBL" id="MFC3229841.1"/>
    </source>
</evidence>
<dbReference type="Gene3D" id="3.90.1300.10">
    <property type="entry name" value="Amidase signature (AS) domain"/>
    <property type="match status" value="1"/>
</dbReference>
<keyword evidence="2" id="KW-0378">Hydrolase</keyword>
<dbReference type="EMBL" id="JBHRTR010000034">
    <property type="protein sequence ID" value="MFC3229841.1"/>
    <property type="molecule type" value="Genomic_DNA"/>
</dbReference>
<dbReference type="PIRSF" id="PIRSF001221">
    <property type="entry name" value="Amidase_fungi"/>
    <property type="match status" value="1"/>
</dbReference>
<dbReference type="InterPro" id="IPR023631">
    <property type="entry name" value="Amidase_dom"/>
</dbReference>
<dbReference type="SUPFAM" id="SSF75304">
    <property type="entry name" value="Amidase signature (AS) enzymes"/>
    <property type="match status" value="1"/>
</dbReference>
<gene>
    <name evidence="2" type="ORF">ACFOGJ_21505</name>
</gene>
<dbReference type="RefSeq" id="WP_379904421.1">
    <property type="nucleotide sequence ID" value="NZ_JBHRTR010000034.1"/>
</dbReference>
<feature type="domain" description="Amidase" evidence="1">
    <location>
        <begin position="25"/>
        <end position="466"/>
    </location>
</feature>
<reference evidence="3" key="1">
    <citation type="journal article" date="2019" name="Int. J. Syst. Evol. Microbiol.">
        <title>The Global Catalogue of Microorganisms (GCM) 10K type strain sequencing project: providing services to taxonomists for standard genome sequencing and annotation.</title>
        <authorList>
            <consortium name="The Broad Institute Genomics Platform"/>
            <consortium name="The Broad Institute Genome Sequencing Center for Infectious Disease"/>
            <person name="Wu L."/>
            <person name="Ma J."/>
        </authorList>
    </citation>
    <scope>NUCLEOTIDE SEQUENCE [LARGE SCALE GENOMIC DNA]</scope>
    <source>
        <strain evidence="3">KCTC 42964</strain>
    </source>
</reference>
<dbReference type="GO" id="GO:0004040">
    <property type="term" value="F:amidase activity"/>
    <property type="evidence" value="ECO:0007669"/>
    <property type="project" value="UniProtKB-EC"/>
</dbReference>
<sequence>MKDLAYLPAVEIAAAIRERKISAREVLALYLKRIETFDPQINAIVATLPEQAQERAAAADEALADGEIWGPLHGVPMTVKEAFDLVGTATTWGRTEWRDNRPNRNAIAVHRLVNAGAVVFGKTNVPTGLVDWQTYNEIYGTTNNPWDLERGPGGSSGGSAAALAAGLTGLELGSDIGASIRNPSHYCGVYGHKPTWEIIPTIGQRPPGRNASADIAVVGPMGRSAEDLAVSLDVLAGPAPHDAVAWSLELPKPRWERLRDFRVGVIYDHTCSAVDRTVTDRIAEVVAVLGRLGARVQEGAAPDVDLALSHRRYVQLFRAVTHAGGPQAVYDAAQAEVPKLAPDDMSYRAQVLRATVQDYRAWAEAVEDRVAIQRAWEAWFKDFDVLICPAAATPAFRHDQDKPREERTITVNGQTVDYNDQLFWAGIAGVAYLPATVAPIGTAGGSGDFAGLPVGLQIIGPRLEDYTPIAFARLLAEEIGGFHPPGGYE</sequence>
<dbReference type="Pfam" id="PF01425">
    <property type="entry name" value="Amidase"/>
    <property type="match status" value="1"/>
</dbReference>
<dbReference type="PANTHER" id="PTHR43372:SF4">
    <property type="entry name" value="FATTY-ACID AMIDE HYDROLASE 2"/>
    <property type="match status" value="1"/>
</dbReference>